<dbReference type="AlphaFoldDB" id="A0A9P0YFW0"/>
<keyword evidence="2" id="KW-1185">Reference proteome</keyword>
<comment type="caution">
    <text evidence="1">The sequence shown here is derived from an EMBL/GenBank/DDBJ whole genome shotgun (WGS) entry which is preliminary data.</text>
</comment>
<evidence type="ECO:0000313" key="2">
    <source>
        <dbReference type="Proteomes" id="UP001152484"/>
    </source>
</evidence>
<dbReference type="OrthoDB" id="1582711at2759"/>
<reference evidence="1" key="1">
    <citation type="submission" date="2022-07" db="EMBL/GenBank/DDBJ databases">
        <authorList>
            <person name="Macas J."/>
            <person name="Novak P."/>
            <person name="Neumann P."/>
        </authorList>
    </citation>
    <scope>NUCLEOTIDE SEQUENCE</scope>
</reference>
<protein>
    <submittedName>
        <fullName evidence="1">Uncharacterized protein</fullName>
    </submittedName>
</protein>
<sequence>MKGANTKLVIGRSTYLRQKRTGKAVEVCKSPYMARVVDPNDISSAQEKLIWRWVMQNAADKRDDIIFKYRQIMRKRGEFFSLAGKKELCMNVLDAWTVYLNTKEKVRSSTSPCRLFAKSIPCLYTMEHALPENEAYEVFKEAMLLALENVKPEIKMEDVDLFFFPICNPNTVMLCA</sequence>
<gene>
    <name evidence="1" type="ORF">CEURO_LOCUS344</name>
</gene>
<organism evidence="1 2">
    <name type="scientific">Cuscuta europaea</name>
    <name type="common">European dodder</name>
    <dbReference type="NCBI Taxonomy" id="41803"/>
    <lineage>
        <taxon>Eukaryota</taxon>
        <taxon>Viridiplantae</taxon>
        <taxon>Streptophyta</taxon>
        <taxon>Embryophyta</taxon>
        <taxon>Tracheophyta</taxon>
        <taxon>Spermatophyta</taxon>
        <taxon>Magnoliopsida</taxon>
        <taxon>eudicotyledons</taxon>
        <taxon>Gunneridae</taxon>
        <taxon>Pentapetalae</taxon>
        <taxon>asterids</taxon>
        <taxon>lamiids</taxon>
        <taxon>Solanales</taxon>
        <taxon>Convolvulaceae</taxon>
        <taxon>Cuscuteae</taxon>
        <taxon>Cuscuta</taxon>
        <taxon>Cuscuta subgen. Cuscuta</taxon>
    </lineage>
</organism>
<dbReference type="Proteomes" id="UP001152484">
    <property type="component" value="Unassembled WGS sequence"/>
</dbReference>
<name>A0A9P0YFW0_CUSEU</name>
<proteinExistence type="predicted"/>
<evidence type="ECO:0000313" key="1">
    <source>
        <dbReference type="EMBL" id="CAH9052453.1"/>
    </source>
</evidence>
<dbReference type="EMBL" id="CAMAPE010000002">
    <property type="protein sequence ID" value="CAH9052453.1"/>
    <property type="molecule type" value="Genomic_DNA"/>
</dbReference>
<accession>A0A9P0YFW0</accession>